<evidence type="ECO:0000256" key="1">
    <source>
        <dbReference type="SAM" id="MobiDB-lite"/>
    </source>
</evidence>
<dbReference type="Proteomes" id="UP000184300">
    <property type="component" value="Unassembled WGS sequence"/>
</dbReference>
<evidence type="ECO:0000313" key="3">
    <source>
        <dbReference type="Proteomes" id="UP000184300"/>
    </source>
</evidence>
<feature type="compositionally biased region" description="Basic and acidic residues" evidence="1">
    <location>
        <begin position="195"/>
        <end position="204"/>
    </location>
</feature>
<dbReference type="GeneID" id="34462613"/>
<feature type="compositionally biased region" description="Basic and acidic residues" evidence="1">
    <location>
        <begin position="395"/>
        <end position="412"/>
    </location>
</feature>
<dbReference type="RefSeq" id="XP_022401680.1">
    <property type="nucleotide sequence ID" value="XM_022546352.1"/>
</dbReference>
<name>A0A1L9VM86_ASPGL</name>
<sequence length="547" mass="62625">MFGVFGGLSLPVGTDPERERPPPTAPTPIDFPIYNLPDPTEEDAESALKDLYNDLITIKRPQDITPSRFRAFNLKVESEVPASRIVRHDTTSSVRPLPWEDNTAGEGDQNGQPALMGNDNRYPDKERFETLRNELLIENDDGFREVSRMPPREGRQRVRIAQTRKFWAGFERMALYWDTSLDHYFERPATPEPQPEDKGDKMQTDDENTQTSERNPSMDIDQPAQTNGNGTNDDPGSRTPVERYTGRRVGAGHEMPEDAREETVRAFVEMTAWPFGCQVSIPTIPPRLAVKTLLFPVRMTFETGRSPKDRTQARSGVLEGPVFVGQCRSETAFRTPEENPGSGIGDAGDVFREVGAMLLAAQERARDGVTDVRPGEGQWWTTAPRWGGGTSEGSEGEHHTEEDSNSNHEKEKPHKRSKYDHPFLALRRPRRMSNADRWKAVQPGPSLWEKRMKYMQIGKTVGSLYDDIYMVSSINHHISILHLRVHRRYLEIVTTGESDCTTDSDEDQPWYELKLRRTRWYDFFEAKDRVEAFEGVWRIFHYTLRKV</sequence>
<dbReference type="STRING" id="1160497.A0A1L9VM86"/>
<dbReference type="OrthoDB" id="5407653at2759"/>
<organism evidence="2 3">
    <name type="scientific">Aspergillus glaucus CBS 516.65</name>
    <dbReference type="NCBI Taxonomy" id="1160497"/>
    <lineage>
        <taxon>Eukaryota</taxon>
        <taxon>Fungi</taxon>
        <taxon>Dikarya</taxon>
        <taxon>Ascomycota</taxon>
        <taxon>Pezizomycotina</taxon>
        <taxon>Eurotiomycetes</taxon>
        <taxon>Eurotiomycetidae</taxon>
        <taxon>Eurotiales</taxon>
        <taxon>Aspergillaceae</taxon>
        <taxon>Aspergillus</taxon>
        <taxon>Aspergillus subgen. Aspergillus</taxon>
    </lineage>
</organism>
<feature type="region of interest" description="Disordered" evidence="1">
    <location>
        <begin position="91"/>
        <end position="122"/>
    </location>
</feature>
<dbReference type="EMBL" id="KV878895">
    <property type="protein sequence ID" value="OJJ84982.1"/>
    <property type="molecule type" value="Genomic_DNA"/>
</dbReference>
<feature type="region of interest" description="Disordered" evidence="1">
    <location>
        <begin position="1"/>
        <end position="41"/>
    </location>
</feature>
<accession>A0A1L9VM86</accession>
<gene>
    <name evidence="2" type="ORF">ASPGLDRAFT_45942</name>
</gene>
<feature type="region of interest" description="Disordered" evidence="1">
    <location>
        <begin position="367"/>
        <end position="420"/>
    </location>
</feature>
<protein>
    <submittedName>
        <fullName evidence="2">Uncharacterized protein</fullName>
    </submittedName>
</protein>
<feature type="region of interest" description="Disordered" evidence="1">
    <location>
        <begin position="186"/>
        <end position="258"/>
    </location>
</feature>
<evidence type="ECO:0000313" key="2">
    <source>
        <dbReference type="EMBL" id="OJJ84982.1"/>
    </source>
</evidence>
<dbReference type="AlphaFoldDB" id="A0A1L9VM86"/>
<keyword evidence="3" id="KW-1185">Reference proteome</keyword>
<dbReference type="VEuPathDB" id="FungiDB:ASPGLDRAFT_45942"/>
<reference evidence="3" key="1">
    <citation type="journal article" date="2017" name="Genome Biol.">
        <title>Comparative genomics reveals high biological diversity and specific adaptations in the industrially and medically important fungal genus Aspergillus.</title>
        <authorList>
            <person name="de Vries R.P."/>
            <person name="Riley R."/>
            <person name="Wiebenga A."/>
            <person name="Aguilar-Osorio G."/>
            <person name="Amillis S."/>
            <person name="Uchima C.A."/>
            <person name="Anderluh G."/>
            <person name="Asadollahi M."/>
            <person name="Askin M."/>
            <person name="Barry K."/>
            <person name="Battaglia E."/>
            <person name="Bayram O."/>
            <person name="Benocci T."/>
            <person name="Braus-Stromeyer S.A."/>
            <person name="Caldana C."/>
            <person name="Canovas D."/>
            <person name="Cerqueira G.C."/>
            <person name="Chen F."/>
            <person name="Chen W."/>
            <person name="Choi C."/>
            <person name="Clum A."/>
            <person name="Dos Santos R.A."/>
            <person name="Damasio A.R."/>
            <person name="Diallinas G."/>
            <person name="Emri T."/>
            <person name="Fekete E."/>
            <person name="Flipphi M."/>
            <person name="Freyberg S."/>
            <person name="Gallo A."/>
            <person name="Gournas C."/>
            <person name="Habgood R."/>
            <person name="Hainaut M."/>
            <person name="Harispe M.L."/>
            <person name="Henrissat B."/>
            <person name="Hilden K.S."/>
            <person name="Hope R."/>
            <person name="Hossain A."/>
            <person name="Karabika E."/>
            <person name="Karaffa L."/>
            <person name="Karanyi Z."/>
            <person name="Krasevec N."/>
            <person name="Kuo A."/>
            <person name="Kusch H."/>
            <person name="LaButti K."/>
            <person name="Lagendijk E.L."/>
            <person name="Lapidus A."/>
            <person name="Levasseur A."/>
            <person name="Lindquist E."/>
            <person name="Lipzen A."/>
            <person name="Logrieco A.F."/>
            <person name="MacCabe A."/>
            <person name="Maekelae M.R."/>
            <person name="Malavazi I."/>
            <person name="Melin P."/>
            <person name="Meyer V."/>
            <person name="Mielnichuk N."/>
            <person name="Miskei M."/>
            <person name="Molnar A.P."/>
            <person name="Mule G."/>
            <person name="Ngan C.Y."/>
            <person name="Orejas M."/>
            <person name="Orosz E."/>
            <person name="Ouedraogo J.P."/>
            <person name="Overkamp K.M."/>
            <person name="Park H.-S."/>
            <person name="Perrone G."/>
            <person name="Piumi F."/>
            <person name="Punt P.J."/>
            <person name="Ram A.F."/>
            <person name="Ramon A."/>
            <person name="Rauscher S."/>
            <person name="Record E."/>
            <person name="Riano-Pachon D.M."/>
            <person name="Robert V."/>
            <person name="Roehrig J."/>
            <person name="Ruller R."/>
            <person name="Salamov A."/>
            <person name="Salih N.S."/>
            <person name="Samson R.A."/>
            <person name="Sandor E."/>
            <person name="Sanguinetti M."/>
            <person name="Schuetze T."/>
            <person name="Sepcic K."/>
            <person name="Shelest E."/>
            <person name="Sherlock G."/>
            <person name="Sophianopoulou V."/>
            <person name="Squina F.M."/>
            <person name="Sun H."/>
            <person name="Susca A."/>
            <person name="Todd R.B."/>
            <person name="Tsang A."/>
            <person name="Unkles S.E."/>
            <person name="van de Wiele N."/>
            <person name="van Rossen-Uffink D."/>
            <person name="Oliveira J.V."/>
            <person name="Vesth T.C."/>
            <person name="Visser J."/>
            <person name="Yu J.-H."/>
            <person name="Zhou M."/>
            <person name="Andersen M.R."/>
            <person name="Archer D.B."/>
            <person name="Baker S.E."/>
            <person name="Benoit I."/>
            <person name="Brakhage A.A."/>
            <person name="Braus G.H."/>
            <person name="Fischer R."/>
            <person name="Frisvad J.C."/>
            <person name="Goldman G.H."/>
            <person name="Houbraken J."/>
            <person name="Oakley B."/>
            <person name="Pocsi I."/>
            <person name="Scazzocchio C."/>
            <person name="Seiboth B."/>
            <person name="vanKuyk P.A."/>
            <person name="Wortman J."/>
            <person name="Dyer P.S."/>
            <person name="Grigoriev I.V."/>
        </authorList>
    </citation>
    <scope>NUCLEOTIDE SEQUENCE [LARGE SCALE GENOMIC DNA]</scope>
    <source>
        <strain evidence="3">CBS 516.65</strain>
    </source>
</reference>
<feature type="compositionally biased region" description="Polar residues" evidence="1">
    <location>
        <begin position="223"/>
        <end position="234"/>
    </location>
</feature>
<proteinExistence type="predicted"/>